<name>A0A0M0LJF4_9BACL</name>
<organism evidence="1 2">
    <name type="scientific">Viridibacillus arvi</name>
    <dbReference type="NCBI Taxonomy" id="263475"/>
    <lineage>
        <taxon>Bacteria</taxon>
        <taxon>Bacillati</taxon>
        <taxon>Bacillota</taxon>
        <taxon>Bacilli</taxon>
        <taxon>Bacillales</taxon>
        <taxon>Caryophanaceae</taxon>
        <taxon>Viridibacillus</taxon>
    </lineage>
</organism>
<gene>
    <name evidence="1" type="ORF">AMD00_01000</name>
</gene>
<proteinExistence type="predicted"/>
<reference evidence="2" key="1">
    <citation type="submission" date="2015-08" db="EMBL/GenBank/DDBJ databases">
        <title>Fjat-10028 dsm 16317.</title>
        <authorList>
            <person name="Liu B."/>
            <person name="Wang J."/>
            <person name="Zhu Y."/>
            <person name="Liu G."/>
            <person name="Chen Q."/>
            <person name="Chen Z."/>
            <person name="Lan J."/>
            <person name="Che J."/>
            <person name="Ge C."/>
            <person name="Shi H."/>
            <person name="Pan Z."/>
            <person name="Liu X."/>
        </authorList>
    </citation>
    <scope>NUCLEOTIDE SEQUENCE [LARGE SCALE GENOMIC DNA]</scope>
    <source>
        <strain evidence="2">DSM 16317</strain>
    </source>
</reference>
<evidence type="ECO:0000313" key="2">
    <source>
        <dbReference type="Proteomes" id="UP000036867"/>
    </source>
</evidence>
<dbReference type="PANTHER" id="PTHR33408:SF2">
    <property type="entry name" value="TRANSPOSASE DDE DOMAIN-CONTAINING PROTEIN"/>
    <property type="match status" value="1"/>
</dbReference>
<dbReference type="Proteomes" id="UP000036867">
    <property type="component" value="Unassembled WGS sequence"/>
</dbReference>
<accession>A0A0M0LJF4</accession>
<keyword evidence="2" id="KW-1185">Reference proteome</keyword>
<comment type="caution">
    <text evidence="1">The sequence shown here is derived from an EMBL/GenBank/DDBJ whole genome shotgun (WGS) entry which is preliminary data.</text>
</comment>
<protein>
    <recommendedName>
        <fullName evidence="3">Transposase</fullName>
    </recommendedName>
</protein>
<dbReference type="AlphaFoldDB" id="A0A0M0LJF4"/>
<evidence type="ECO:0008006" key="3">
    <source>
        <dbReference type="Google" id="ProtNLM"/>
    </source>
</evidence>
<dbReference type="PANTHER" id="PTHR33408">
    <property type="entry name" value="TRANSPOSASE"/>
    <property type="match status" value="1"/>
</dbReference>
<evidence type="ECO:0000313" key="1">
    <source>
        <dbReference type="EMBL" id="KOO51116.1"/>
    </source>
</evidence>
<sequence length="82" mass="9573">MYEWITRKQKNERGFEIFGTRNSYSKTENDATSMRMKDDYMQNGQLKAGYNVQVATEGQFTLAYGVFPNLTDMKTLIPFLEL</sequence>
<dbReference type="EMBL" id="LILB01000001">
    <property type="protein sequence ID" value="KOO51116.1"/>
    <property type="molecule type" value="Genomic_DNA"/>
</dbReference>